<comment type="caution">
    <text evidence="12">The sequence shown here is derived from an EMBL/GenBank/DDBJ whole genome shotgun (WGS) entry which is preliminary data.</text>
</comment>
<evidence type="ECO:0000256" key="4">
    <source>
        <dbReference type="ARBA" id="ARBA00022617"/>
    </source>
</evidence>
<dbReference type="GO" id="GO:0046872">
    <property type="term" value="F:metal ion binding"/>
    <property type="evidence" value="ECO:0007669"/>
    <property type="project" value="UniProtKB-KW"/>
</dbReference>
<keyword evidence="10" id="KW-0496">Mitochondrion</keyword>
<dbReference type="Pfam" id="PF00034">
    <property type="entry name" value="Cytochrom_C"/>
    <property type="match status" value="1"/>
</dbReference>
<evidence type="ECO:0000256" key="9">
    <source>
        <dbReference type="RuleBase" id="RU004426"/>
    </source>
</evidence>
<comment type="function">
    <text evidence="10">Electron carrier protein. The oxidized form of the cytochrome c heme group can accept an electron from the heme group of the cytochrome c1 subunit of cytochrome reductase. Cytochrome c then transfers this electron to the cytochrome oxidase complex, the final protein carrier in the mitochondrial electron-transport chain.</text>
</comment>
<keyword evidence="4 8" id="KW-0349">Heme</keyword>
<dbReference type="GO" id="GO:0020037">
    <property type="term" value="F:heme binding"/>
    <property type="evidence" value="ECO:0007669"/>
    <property type="project" value="InterPro"/>
</dbReference>
<dbReference type="EMBL" id="CAJZBQ010000024">
    <property type="protein sequence ID" value="CAG9320073.1"/>
    <property type="molecule type" value="Genomic_DNA"/>
</dbReference>
<dbReference type="PRINTS" id="PR00604">
    <property type="entry name" value="CYTCHRMECIAB"/>
</dbReference>
<feature type="domain" description="Cytochrome c" evidence="11">
    <location>
        <begin position="8"/>
        <end position="110"/>
    </location>
</feature>
<dbReference type="GO" id="GO:0009055">
    <property type="term" value="F:electron transfer activity"/>
    <property type="evidence" value="ECO:0007669"/>
    <property type="project" value="InterPro"/>
</dbReference>
<dbReference type="InterPro" id="IPR036909">
    <property type="entry name" value="Cyt_c-like_dom_sf"/>
</dbReference>
<sequence>MSEEGPEGNAANGKKIFIRNCQNCHSVAAGGKHAIGPNLQSVWGRKIATIKGFKFSAALGGHKAETWNAENLNVWLENPGGFAAGNSMAFAGVKNEAERKDIIRFLYESNPKNKPKAK</sequence>
<evidence type="ECO:0000256" key="1">
    <source>
        <dbReference type="ARBA" id="ARBA00004569"/>
    </source>
</evidence>
<evidence type="ECO:0000256" key="2">
    <source>
        <dbReference type="ARBA" id="ARBA00006488"/>
    </source>
</evidence>
<proteinExistence type="inferred from homology"/>
<comment type="PTM">
    <text evidence="10">Binds 1 heme group per subunit.</text>
</comment>
<protein>
    <recommendedName>
        <fullName evidence="11">Cytochrome c domain-containing protein</fullName>
    </recommendedName>
</protein>
<gene>
    <name evidence="12" type="ORF">BSTOLATCC_MIC25311</name>
</gene>
<dbReference type="Gene3D" id="1.10.760.10">
    <property type="entry name" value="Cytochrome c-like domain"/>
    <property type="match status" value="1"/>
</dbReference>
<keyword evidence="10" id="KW-0679">Respiratory chain</keyword>
<evidence type="ECO:0000256" key="5">
    <source>
        <dbReference type="ARBA" id="ARBA00022723"/>
    </source>
</evidence>
<evidence type="ECO:0000256" key="6">
    <source>
        <dbReference type="ARBA" id="ARBA00022982"/>
    </source>
</evidence>
<evidence type="ECO:0000256" key="10">
    <source>
        <dbReference type="RuleBase" id="RU004427"/>
    </source>
</evidence>
<keyword evidence="3 10" id="KW-0813">Transport</keyword>
<keyword evidence="5 8" id="KW-0479">Metal-binding</keyword>
<evidence type="ECO:0000256" key="8">
    <source>
        <dbReference type="PROSITE-ProRule" id="PRU00433"/>
    </source>
</evidence>
<evidence type="ECO:0000256" key="7">
    <source>
        <dbReference type="ARBA" id="ARBA00023004"/>
    </source>
</evidence>
<evidence type="ECO:0000313" key="12">
    <source>
        <dbReference type="EMBL" id="CAG9320073.1"/>
    </source>
</evidence>
<dbReference type="PROSITE" id="PS51007">
    <property type="entry name" value="CYTC"/>
    <property type="match status" value="1"/>
</dbReference>
<keyword evidence="13" id="KW-1185">Reference proteome</keyword>
<dbReference type="AlphaFoldDB" id="A0AAU9J922"/>
<dbReference type="Proteomes" id="UP001162131">
    <property type="component" value="Unassembled WGS sequence"/>
</dbReference>
<dbReference type="InterPro" id="IPR002327">
    <property type="entry name" value="Cyt_c_1A/1B"/>
</dbReference>
<accession>A0AAU9J922</accession>
<keyword evidence="7 8" id="KW-0408">Iron</keyword>
<dbReference type="PANTHER" id="PTHR11961">
    <property type="entry name" value="CYTOCHROME C"/>
    <property type="match status" value="1"/>
</dbReference>
<comment type="subcellular location">
    <subcellularLocation>
        <location evidence="1">Mitochondrion intermembrane space</location>
    </subcellularLocation>
</comment>
<evidence type="ECO:0000256" key="3">
    <source>
        <dbReference type="ARBA" id="ARBA00022448"/>
    </source>
</evidence>
<comment type="similarity">
    <text evidence="2 9">Belongs to the cytochrome c family.</text>
</comment>
<keyword evidence="6 10" id="KW-0249">Electron transport</keyword>
<evidence type="ECO:0000259" key="11">
    <source>
        <dbReference type="PROSITE" id="PS51007"/>
    </source>
</evidence>
<dbReference type="InterPro" id="IPR009056">
    <property type="entry name" value="Cyt_c-like_dom"/>
</dbReference>
<dbReference type="GO" id="GO:0005758">
    <property type="term" value="C:mitochondrial intermembrane space"/>
    <property type="evidence" value="ECO:0007669"/>
    <property type="project" value="UniProtKB-SubCell"/>
</dbReference>
<dbReference type="SUPFAM" id="SSF46626">
    <property type="entry name" value="Cytochrome c"/>
    <property type="match status" value="1"/>
</dbReference>
<evidence type="ECO:0000313" key="13">
    <source>
        <dbReference type="Proteomes" id="UP001162131"/>
    </source>
</evidence>
<organism evidence="12 13">
    <name type="scientific">Blepharisma stoltei</name>
    <dbReference type="NCBI Taxonomy" id="1481888"/>
    <lineage>
        <taxon>Eukaryota</taxon>
        <taxon>Sar</taxon>
        <taxon>Alveolata</taxon>
        <taxon>Ciliophora</taxon>
        <taxon>Postciliodesmatophora</taxon>
        <taxon>Heterotrichea</taxon>
        <taxon>Heterotrichida</taxon>
        <taxon>Blepharismidae</taxon>
        <taxon>Blepharisma</taxon>
    </lineage>
</organism>
<reference evidence="12" key="1">
    <citation type="submission" date="2021-09" db="EMBL/GenBank/DDBJ databases">
        <authorList>
            <consortium name="AG Swart"/>
            <person name="Singh M."/>
            <person name="Singh A."/>
            <person name="Seah K."/>
            <person name="Emmerich C."/>
        </authorList>
    </citation>
    <scope>NUCLEOTIDE SEQUENCE</scope>
    <source>
        <strain evidence="12">ATCC30299</strain>
    </source>
</reference>
<name>A0AAU9J922_9CILI</name>